<proteinExistence type="predicted"/>
<dbReference type="PANTHER" id="PTHR30580">
    <property type="entry name" value="PRIMOSOMAL PROTEIN N"/>
    <property type="match status" value="1"/>
</dbReference>
<dbReference type="PANTHER" id="PTHR30580:SF1">
    <property type="entry name" value="COMF OPERON PROTEIN 1"/>
    <property type="match status" value="1"/>
</dbReference>
<dbReference type="InterPro" id="IPR001650">
    <property type="entry name" value="Helicase_C-like"/>
</dbReference>
<name>A0ABY9VN86_9BACI</name>
<dbReference type="InterPro" id="IPR027417">
    <property type="entry name" value="P-loop_NTPase"/>
</dbReference>
<dbReference type="InterPro" id="IPR014001">
    <property type="entry name" value="Helicase_ATP-bd"/>
</dbReference>
<keyword evidence="6" id="KW-0347">Helicase</keyword>
<sequence>MEDSKIIPIIKFNSGDKSQVISKLPDIPSVPSNPSFNVNPALQKILTGKQLLVGDLPFSLEEIHQHYENGYIVYRRGLEISDTKLKCERCGSTDPASFAEFPCSRCGETDVYCRRCLMMGRVSGCTPLISWKGPNPESTVHSSLLNWDGQLSEGQKLASNRVVEAVENLSELLVWAVAGAGKTEVLFAGIERALSTGKRVCLATPRTDVVLELAPRLGKVFPQVKIASLYGGSDDRHEYAQLTIATTHQLLRFYQAFDVIIVDEVDAFPYSVDETLQYVVEQSRKLQSTLIYLTATPSQKWQRECRLGKREYVTIPARFHRKPLPVPRFEWSGNWEKKLSKGKLSVNITKWIEARLASGKPTLVFVPKISYMEKILFLLRQLHPQIESVHAEDPERKEKVLKMRQKEIPILVTTTILERGVTISNIDVAVIGSEDRIFTESALVQIAGRAGRSTQFPTGDVIFFHYGKTEAMVNARNQIVKMNKEGIKKGLIDV</sequence>
<protein>
    <submittedName>
        <fullName evidence="6">DEAD/DEAH box helicase</fullName>
    </submittedName>
</protein>
<evidence type="ECO:0000256" key="2">
    <source>
        <dbReference type="ARBA" id="ARBA00022840"/>
    </source>
</evidence>
<dbReference type="PROSITE" id="PS51194">
    <property type="entry name" value="HELICASE_CTER"/>
    <property type="match status" value="1"/>
</dbReference>
<dbReference type="Pfam" id="PF04851">
    <property type="entry name" value="ResIII"/>
    <property type="match status" value="1"/>
</dbReference>
<keyword evidence="2" id="KW-0067">ATP-binding</keyword>
<feature type="domain" description="Helicase C-terminal" evidence="5">
    <location>
        <begin position="347"/>
        <end position="494"/>
    </location>
</feature>
<dbReference type="SUPFAM" id="SSF52540">
    <property type="entry name" value="P-loop containing nucleoside triphosphate hydrolases"/>
    <property type="match status" value="1"/>
</dbReference>
<evidence type="ECO:0000259" key="5">
    <source>
        <dbReference type="PROSITE" id="PS51194"/>
    </source>
</evidence>
<dbReference type="Gene3D" id="3.40.50.300">
    <property type="entry name" value="P-loop containing nucleotide triphosphate hydrolases"/>
    <property type="match status" value="2"/>
</dbReference>
<dbReference type="CDD" id="cd17925">
    <property type="entry name" value="DEXDc_ComFA"/>
    <property type="match status" value="1"/>
</dbReference>
<dbReference type="GO" id="GO:0004386">
    <property type="term" value="F:helicase activity"/>
    <property type="evidence" value="ECO:0007669"/>
    <property type="project" value="UniProtKB-KW"/>
</dbReference>
<evidence type="ECO:0000313" key="7">
    <source>
        <dbReference type="Proteomes" id="UP001303324"/>
    </source>
</evidence>
<dbReference type="EMBL" id="CP134494">
    <property type="protein sequence ID" value="WNF25288.1"/>
    <property type="molecule type" value="Genomic_DNA"/>
</dbReference>
<dbReference type="SMART" id="SM00490">
    <property type="entry name" value="HELICc"/>
    <property type="match status" value="1"/>
</dbReference>
<dbReference type="Pfam" id="PF00271">
    <property type="entry name" value="Helicase_C"/>
    <property type="match status" value="1"/>
</dbReference>
<gene>
    <name evidence="6" type="ORF">RH061_21105</name>
</gene>
<evidence type="ECO:0000256" key="1">
    <source>
        <dbReference type="ARBA" id="ARBA00022741"/>
    </source>
</evidence>
<organism evidence="6 7">
    <name type="scientific">Mesobacillus jeotgali</name>
    <dbReference type="NCBI Taxonomy" id="129985"/>
    <lineage>
        <taxon>Bacteria</taxon>
        <taxon>Bacillati</taxon>
        <taxon>Bacillota</taxon>
        <taxon>Bacilli</taxon>
        <taxon>Bacillales</taxon>
        <taxon>Bacillaceae</taxon>
        <taxon>Mesobacillus</taxon>
    </lineage>
</organism>
<dbReference type="InterPro" id="IPR006935">
    <property type="entry name" value="Helicase/UvrB_N"/>
</dbReference>
<evidence type="ECO:0000259" key="4">
    <source>
        <dbReference type="PROSITE" id="PS51192"/>
    </source>
</evidence>
<dbReference type="SMART" id="SM00487">
    <property type="entry name" value="DEXDc"/>
    <property type="match status" value="1"/>
</dbReference>
<accession>A0ABY9VN86</accession>
<reference evidence="6 7" key="1">
    <citation type="submission" date="2023-09" db="EMBL/GenBank/DDBJ databases">
        <title>Microbial mechanism of fulvic acid promoting antimony reduction mineralization in rice fields.</title>
        <authorList>
            <person name="Chen G."/>
            <person name="Lan J."/>
        </authorList>
    </citation>
    <scope>NUCLEOTIDE SEQUENCE [LARGE SCALE GENOMIC DNA]</scope>
    <source>
        <strain evidence="6 7">PS1</strain>
    </source>
</reference>
<evidence type="ECO:0000256" key="3">
    <source>
        <dbReference type="ARBA" id="ARBA00023125"/>
    </source>
</evidence>
<keyword evidence="1" id="KW-0547">Nucleotide-binding</keyword>
<dbReference type="Proteomes" id="UP001303324">
    <property type="component" value="Chromosome"/>
</dbReference>
<dbReference type="PROSITE" id="PS51192">
    <property type="entry name" value="HELICASE_ATP_BIND_1"/>
    <property type="match status" value="1"/>
</dbReference>
<keyword evidence="7" id="KW-1185">Reference proteome</keyword>
<keyword evidence="3" id="KW-0238">DNA-binding</keyword>
<keyword evidence="6" id="KW-0378">Hydrolase</keyword>
<evidence type="ECO:0000313" key="6">
    <source>
        <dbReference type="EMBL" id="WNF25288.1"/>
    </source>
</evidence>
<feature type="domain" description="Helicase ATP-binding" evidence="4">
    <location>
        <begin position="163"/>
        <end position="315"/>
    </location>
</feature>